<gene>
    <name evidence="2" type="ORF">P5X59_06510</name>
</gene>
<keyword evidence="1" id="KW-0812">Transmembrane</keyword>
<organism evidence="2 3">
    <name type="scientific">Staphylococcus cohnii</name>
    <dbReference type="NCBI Taxonomy" id="29382"/>
    <lineage>
        <taxon>Bacteria</taxon>
        <taxon>Bacillati</taxon>
        <taxon>Bacillota</taxon>
        <taxon>Bacilli</taxon>
        <taxon>Bacillales</taxon>
        <taxon>Staphylococcaceae</taxon>
        <taxon>Staphylococcus</taxon>
        <taxon>Staphylococcus cohnii species complex</taxon>
    </lineage>
</organism>
<dbReference type="RefSeq" id="WP_280561577.1">
    <property type="nucleotide sequence ID" value="NZ_JAROYJ010000008.1"/>
</dbReference>
<dbReference type="EMBL" id="JAROYR010000007">
    <property type="protein sequence ID" value="MDH5157973.1"/>
    <property type="molecule type" value="Genomic_DNA"/>
</dbReference>
<keyword evidence="1" id="KW-1133">Transmembrane helix</keyword>
<evidence type="ECO:0000313" key="3">
    <source>
        <dbReference type="Proteomes" id="UP001159200"/>
    </source>
</evidence>
<evidence type="ECO:0000256" key="1">
    <source>
        <dbReference type="SAM" id="Phobius"/>
    </source>
</evidence>
<evidence type="ECO:0008006" key="4">
    <source>
        <dbReference type="Google" id="ProtNLM"/>
    </source>
</evidence>
<keyword evidence="1" id="KW-0472">Membrane</keyword>
<keyword evidence="3" id="KW-1185">Reference proteome</keyword>
<name>A0ABT6IZN7_9STAP</name>
<comment type="caution">
    <text evidence="2">The sequence shown here is derived from an EMBL/GenBank/DDBJ whole genome shotgun (WGS) entry which is preliminary data.</text>
</comment>
<sequence length="146" mass="16205">MEVGERMNENFTIHDKLATLSLFGLGVFVDIRGVYWLISQEKVINESDFYRALNEVMPVWIWGLLLLVFGTCLILSSLLFGKRSINNCSSHFMLIGGLGSAIIHFLMSSAAVYNALNWLTPAQLIAITAWLGFVGFLGGLGIYGRK</sequence>
<accession>A0ABT6IZN7</accession>
<feature type="transmembrane region" description="Helical" evidence="1">
    <location>
        <begin position="20"/>
        <end position="39"/>
    </location>
</feature>
<feature type="transmembrane region" description="Helical" evidence="1">
    <location>
        <begin position="59"/>
        <end position="80"/>
    </location>
</feature>
<reference evidence="2 3" key="1">
    <citation type="submission" date="2023-03" db="EMBL/GenBank/DDBJ databases">
        <title>Bacterial isolates from washroom surfaces on a university campus.</title>
        <authorList>
            <person name="Holman D.B."/>
            <person name="Gzyl K.E."/>
            <person name="Taheri A.E."/>
        </authorList>
    </citation>
    <scope>NUCLEOTIDE SEQUENCE [LARGE SCALE GENOMIC DNA]</scope>
    <source>
        <strain evidence="2 3">RD01</strain>
    </source>
</reference>
<dbReference type="Proteomes" id="UP001159200">
    <property type="component" value="Unassembled WGS sequence"/>
</dbReference>
<evidence type="ECO:0000313" key="2">
    <source>
        <dbReference type="EMBL" id="MDH5157973.1"/>
    </source>
</evidence>
<protein>
    <recommendedName>
        <fullName evidence="4">Phage protein</fullName>
    </recommendedName>
</protein>
<feature type="transmembrane region" description="Helical" evidence="1">
    <location>
        <begin position="122"/>
        <end position="143"/>
    </location>
</feature>
<feature type="transmembrane region" description="Helical" evidence="1">
    <location>
        <begin position="92"/>
        <end position="116"/>
    </location>
</feature>
<proteinExistence type="predicted"/>